<dbReference type="InterPro" id="IPR052159">
    <property type="entry name" value="Competence_DNA_uptake"/>
</dbReference>
<feature type="transmembrane region" description="Helical" evidence="6">
    <location>
        <begin position="6"/>
        <end position="25"/>
    </location>
</feature>
<gene>
    <name evidence="9" type="ORF">FCN74_00545</name>
</gene>
<comment type="caution">
    <text evidence="9">The sequence shown here is derived from an EMBL/GenBank/DDBJ whole genome shotgun (WGS) entry which is preliminary data.</text>
</comment>
<feature type="domain" description="DUF4131" evidence="8">
    <location>
        <begin position="36"/>
        <end position="183"/>
    </location>
</feature>
<dbReference type="RefSeq" id="WP_138930652.1">
    <property type="nucleotide sequence ID" value="NZ_SWMU01000001.1"/>
</dbReference>
<evidence type="ECO:0000256" key="1">
    <source>
        <dbReference type="ARBA" id="ARBA00004651"/>
    </source>
</evidence>
<feature type="transmembrane region" description="Helical" evidence="6">
    <location>
        <begin position="56"/>
        <end position="76"/>
    </location>
</feature>
<feature type="transmembrane region" description="Helical" evidence="6">
    <location>
        <begin position="247"/>
        <end position="271"/>
    </location>
</feature>
<keyword evidence="3 6" id="KW-0812">Transmembrane</keyword>
<dbReference type="EMBL" id="SWMU01000001">
    <property type="protein sequence ID" value="TKS56948.1"/>
    <property type="molecule type" value="Genomic_DNA"/>
</dbReference>
<dbReference type="Pfam" id="PF03772">
    <property type="entry name" value="Competence"/>
    <property type="match status" value="1"/>
</dbReference>
<feature type="transmembrane region" description="Helical" evidence="6">
    <location>
        <begin position="349"/>
        <end position="369"/>
    </location>
</feature>
<keyword evidence="2" id="KW-1003">Cell membrane</keyword>
<keyword evidence="4 6" id="KW-1133">Transmembrane helix</keyword>
<dbReference type="AlphaFoldDB" id="A0A4U5TUH4"/>
<dbReference type="GO" id="GO:0005886">
    <property type="term" value="C:plasma membrane"/>
    <property type="evidence" value="ECO:0007669"/>
    <property type="project" value="UniProtKB-SubCell"/>
</dbReference>
<evidence type="ECO:0000259" key="8">
    <source>
        <dbReference type="Pfam" id="PF13567"/>
    </source>
</evidence>
<keyword evidence="10" id="KW-1185">Reference proteome</keyword>
<proteinExistence type="predicted"/>
<evidence type="ECO:0000313" key="10">
    <source>
        <dbReference type="Proteomes" id="UP000306552"/>
    </source>
</evidence>
<evidence type="ECO:0000256" key="6">
    <source>
        <dbReference type="SAM" id="Phobius"/>
    </source>
</evidence>
<dbReference type="OrthoDB" id="9761531at2"/>
<feature type="transmembrane region" description="Helical" evidence="6">
    <location>
        <begin position="283"/>
        <end position="306"/>
    </location>
</feature>
<dbReference type="InterPro" id="IPR004477">
    <property type="entry name" value="ComEC_N"/>
</dbReference>
<evidence type="ECO:0000313" key="9">
    <source>
        <dbReference type="EMBL" id="TKS56948.1"/>
    </source>
</evidence>
<dbReference type="InterPro" id="IPR025405">
    <property type="entry name" value="DUF4131"/>
</dbReference>
<feature type="transmembrane region" description="Helical" evidence="6">
    <location>
        <begin position="474"/>
        <end position="495"/>
    </location>
</feature>
<feature type="transmembrane region" description="Helical" evidence="6">
    <location>
        <begin position="327"/>
        <end position="343"/>
    </location>
</feature>
<feature type="transmembrane region" description="Helical" evidence="6">
    <location>
        <begin position="445"/>
        <end position="462"/>
    </location>
</feature>
<protein>
    <submittedName>
        <fullName evidence="9">ComEC family competence protein</fullName>
    </submittedName>
</protein>
<dbReference type="PANTHER" id="PTHR30619">
    <property type="entry name" value="DNA INTERNALIZATION/COMPETENCE PROTEIN COMEC/REC2"/>
    <property type="match status" value="1"/>
</dbReference>
<evidence type="ECO:0000256" key="4">
    <source>
        <dbReference type="ARBA" id="ARBA00022989"/>
    </source>
</evidence>
<evidence type="ECO:0000256" key="3">
    <source>
        <dbReference type="ARBA" id="ARBA00022692"/>
    </source>
</evidence>
<evidence type="ECO:0000256" key="2">
    <source>
        <dbReference type="ARBA" id="ARBA00022475"/>
    </source>
</evidence>
<dbReference type="Proteomes" id="UP000306552">
    <property type="component" value="Unassembled WGS sequence"/>
</dbReference>
<feature type="domain" description="ComEC/Rec2-related protein" evidence="7">
    <location>
        <begin position="228"/>
        <end position="493"/>
    </location>
</feature>
<feature type="transmembrane region" description="Helical" evidence="6">
    <location>
        <begin position="502"/>
        <end position="522"/>
    </location>
</feature>
<sequence>MRFLNFTLIKLCLGYIGGIYLGFLLNLQLKTLVFYGFSLVALMVVFRWLWNQKLLFLWSCILIFGVLGSLTTHVHLPQNKPNHLAHLDLKSQEDVTIQADISEILRSNAYNHKYLLDNLNIDNQAYQGKVLLNVSKDSVKHSLSLGSKIIMLSTLQPFRKARNPQTFDYAKFMQNRDVFAVIYEDKFDLIKGTDFNLSTNAGQWRLNIISALQDAGFKDKHLELIQALILGQKQAINKETYNEFAEVGVVHILAVSGLHVGIVFLILNFLFSPVLRLQYGRLFKVLLTILFLWGFAALAGFSPSVMRAVTMFSFLALGQLFRRKTNSINMLCLSAVVLLIYRPQLLFEVGFQLSYAAVFAIVMLYPVLSKLYQPKYKIPKIFWDTAYVSLAAQIGVLPFQLYYFHQFPGLFLLGNLVIIPFLGVLISGGLFCMVLALLDILIFPFVKTYSFLLDLLVGYVDWLSQFKEFVFQEIFFTKPMFLGILLLVLSFMFMMREYKKSYIVVFSFSLLAFVLVSISEIAEIDKQSEFIIFHKNRQSLIGIKQGRQLQIFSDKTDNLTDTYLLSNYQLINRIDLTEIHTLKNSFKFNNQILTVIDSSGIYLEEVNPDVLILSQSPDIHLEKLIKTIQPKRIVADGNNYKSYVERWRQTAQKYNIAFHSTYEEGYFNLP</sequence>
<organism evidence="9 10">
    <name type="scientific">Mesohalobacter halotolerans</name>
    <dbReference type="NCBI Taxonomy" id="1883405"/>
    <lineage>
        <taxon>Bacteria</taxon>
        <taxon>Pseudomonadati</taxon>
        <taxon>Bacteroidota</taxon>
        <taxon>Flavobacteriia</taxon>
        <taxon>Flavobacteriales</taxon>
        <taxon>Flavobacteriaceae</taxon>
        <taxon>Mesohalobacter</taxon>
    </lineage>
</organism>
<dbReference type="NCBIfam" id="TIGR00360">
    <property type="entry name" value="ComEC_N-term"/>
    <property type="match status" value="1"/>
</dbReference>
<keyword evidence="5 6" id="KW-0472">Membrane</keyword>
<feature type="transmembrane region" description="Helical" evidence="6">
    <location>
        <begin position="381"/>
        <end position="404"/>
    </location>
</feature>
<dbReference type="PANTHER" id="PTHR30619:SF1">
    <property type="entry name" value="RECOMBINATION PROTEIN 2"/>
    <property type="match status" value="1"/>
</dbReference>
<dbReference type="Pfam" id="PF13567">
    <property type="entry name" value="DUF4131"/>
    <property type="match status" value="1"/>
</dbReference>
<evidence type="ECO:0000256" key="5">
    <source>
        <dbReference type="ARBA" id="ARBA00023136"/>
    </source>
</evidence>
<reference evidence="9 10" key="1">
    <citation type="submission" date="2019-04" db="EMBL/GenBank/DDBJ databases">
        <title>Psychroflexus halotolerans sp. nov., isolated from a marine solar saltern.</title>
        <authorList>
            <person name="Feng X."/>
        </authorList>
    </citation>
    <scope>NUCLEOTIDE SEQUENCE [LARGE SCALE GENOMIC DNA]</scope>
    <source>
        <strain evidence="9 10">WDS2C27</strain>
    </source>
</reference>
<feature type="transmembrane region" description="Helical" evidence="6">
    <location>
        <begin position="410"/>
        <end position="438"/>
    </location>
</feature>
<evidence type="ECO:0000259" key="7">
    <source>
        <dbReference type="Pfam" id="PF03772"/>
    </source>
</evidence>
<accession>A0A4U5TUH4</accession>
<feature type="transmembrane region" description="Helical" evidence="6">
    <location>
        <begin position="32"/>
        <end position="50"/>
    </location>
</feature>
<comment type="subcellular location">
    <subcellularLocation>
        <location evidence="1">Cell membrane</location>
        <topology evidence="1">Multi-pass membrane protein</topology>
    </subcellularLocation>
</comment>
<name>A0A4U5TUH4_9FLAO</name>